<comment type="caution">
    <text evidence="6">The sequence shown here is derived from an EMBL/GenBank/DDBJ whole genome shotgun (WGS) entry which is preliminary data.</text>
</comment>
<reference evidence="7" key="1">
    <citation type="journal article" date="2016" name="Nat. Commun.">
        <title>The Gonium pectorale genome demonstrates co-option of cell cycle regulation during the evolution of multicellularity.</title>
        <authorList>
            <person name="Hanschen E.R."/>
            <person name="Marriage T.N."/>
            <person name="Ferris P.J."/>
            <person name="Hamaji T."/>
            <person name="Toyoda A."/>
            <person name="Fujiyama A."/>
            <person name="Neme R."/>
            <person name="Noguchi H."/>
            <person name="Minakuchi Y."/>
            <person name="Suzuki M."/>
            <person name="Kawai-Toyooka H."/>
            <person name="Smith D.R."/>
            <person name="Sparks H."/>
            <person name="Anderson J."/>
            <person name="Bakaric R."/>
            <person name="Luria V."/>
            <person name="Karger A."/>
            <person name="Kirschner M.W."/>
            <person name="Durand P.M."/>
            <person name="Michod R.E."/>
            <person name="Nozaki H."/>
            <person name="Olson B.J."/>
        </authorList>
    </citation>
    <scope>NUCLEOTIDE SEQUENCE [LARGE SCALE GENOMIC DNA]</scope>
    <source>
        <strain evidence="7">NIES-2863</strain>
    </source>
</reference>
<protein>
    <recommendedName>
        <fullName evidence="5">Protein kinase domain-containing protein</fullName>
    </recommendedName>
</protein>
<comment type="similarity">
    <text evidence="1">Belongs to the protein kinase superfamily. CMGC Ser/Thr protein kinase family. CDC2/CDKX subfamily.</text>
</comment>
<keyword evidence="7" id="KW-1185">Reference proteome</keyword>
<feature type="domain" description="Protein kinase" evidence="5">
    <location>
        <begin position="129"/>
        <end position="421"/>
    </location>
</feature>
<keyword evidence="3" id="KW-0067">ATP-binding</keyword>
<name>A0A150GJR3_GONPE</name>
<evidence type="ECO:0000259" key="5">
    <source>
        <dbReference type="PROSITE" id="PS50011"/>
    </source>
</evidence>
<dbReference type="Pfam" id="PF00069">
    <property type="entry name" value="Pkinase"/>
    <property type="match status" value="1"/>
</dbReference>
<dbReference type="PROSITE" id="PS00108">
    <property type="entry name" value="PROTEIN_KINASE_ST"/>
    <property type="match status" value="1"/>
</dbReference>
<dbReference type="Gene3D" id="1.10.510.10">
    <property type="entry name" value="Transferase(Phosphotransferase) domain 1"/>
    <property type="match status" value="1"/>
</dbReference>
<evidence type="ECO:0000256" key="3">
    <source>
        <dbReference type="ARBA" id="ARBA00022840"/>
    </source>
</evidence>
<evidence type="ECO:0000256" key="2">
    <source>
        <dbReference type="ARBA" id="ARBA00022741"/>
    </source>
</evidence>
<proteinExistence type="inferred from homology"/>
<dbReference type="PANTHER" id="PTHR24056">
    <property type="entry name" value="CELL DIVISION PROTEIN KINASE"/>
    <property type="match status" value="1"/>
</dbReference>
<evidence type="ECO:0000256" key="4">
    <source>
        <dbReference type="SAM" id="MobiDB-lite"/>
    </source>
</evidence>
<feature type="compositionally biased region" description="Basic and acidic residues" evidence="4">
    <location>
        <begin position="44"/>
        <end position="54"/>
    </location>
</feature>
<dbReference type="GO" id="GO:0005634">
    <property type="term" value="C:nucleus"/>
    <property type="evidence" value="ECO:0007669"/>
    <property type="project" value="TreeGrafter"/>
</dbReference>
<evidence type="ECO:0000313" key="7">
    <source>
        <dbReference type="Proteomes" id="UP000075714"/>
    </source>
</evidence>
<feature type="compositionally biased region" description="Acidic residues" evidence="4">
    <location>
        <begin position="18"/>
        <end position="43"/>
    </location>
</feature>
<feature type="compositionally biased region" description="Basic residues" evidence="4">
    <location>
        <begin position="80"/>
        <end position="89"/>
    </location>
</feature>
<dbReference type="OrthoDB" id="10252171at2759"/>
<gene>
    <name evidence="6" type="ORF">GPECTOR_18g27</name>
</gene>
<dbReference type="InterPro" id="IPR000719">
    <property type="entry name" value="Prot_kinase_dom"/>
</dbReference>
<evidence type="ECO:0000256" key="1">
    <source>
        <dbReference type="ARBA" id="ARBA00006485"/>
    </source>
</evidence>
<accession>A0A150GJR3</accession>
<dbReference type="InterPro" id="IPR050108">
    <property type="entry name" value="CDK"/>
</dbReference>
<keyword evidence="2" id="KW-0547">Nucleotide-binding</keyword>
<feature type="region of interest" description="Disordered" evidence="4">
    <location>
        <begin position="568"/>
        <end position="611"/>
    </location>
</feature>
<dbReference type="GO" id="GO:0004674">
    <property type="term" value="F:protein serine/threonine kinase activity"/>
    <property type="evidence" value="ECO:0007669"/>
    <property type="project" value="TreeGrafter"/>
</dbReference>
<dbReference type="Proteomes" id="UP000075714">
    <property type="component" value="Unassembled WGS sequence"/>
</dbReference>
<sequence length="646" mass="68955">MDFSIRATFTASGLFWVESEDELEESGSDLSATDDEYASCDEDAERKPRDEHPLGDASEPPTAGCGAGDEYSTIPVAPKRSGKTRRNQAARHEDRRRCGDGLMLPEELWDAWARLSDGPGRQYRMLESLTNAERISCTSYSTVSKALKDGQLVVVKIYDVAEREKLANAFAEIGVLLHLARWPGAVKLLDYGRHEDKVMLMLESCDESLKAWCDNRRFAVASARDFILEVLRLWCTLADLMAELHDRWHVAHCDLKPGNVLLTGGHLKLADFSESMLFNGTPLLSEQARGTFAYQPPEMAYKHTVDARKADVWAMGCILYEMVTGEVLFKGHVAASEYALAPAGAQASRSGNVNPVLVRSTASQCADPAGPDWFTTEEADRMRIMCEEAPSFVSVCIQRNLPHSLGSAGGAPASSRSHSSGWSDAGEAMDGYEFYKPRLLSGAEGGAGLIFCRSGATDISLGGCLAALMAPDLDLDVGCSTDVDGGAATGRAAPVAPALAAEASNASAALDSQFALNCGILAAKDVTAAPSISRAQCSVPPLPPRLPLAALQLRGFGAPWHAEDVQLEGDSARTEAGSWEEEGSAEGDAGCEPGDEGARGAGRPSAGTGSDARAISLFDACQPLQTSRGTQPVSRTWARFINRAGQ</sequence>
<dbReference type="AlphaFoldDB" id="A0A150GJR3"/>
<organism evidence="6 7">
    <name type="scientific">Gonium pectorale</name>
    <name type="common">Green alga</name>
    <dbReference type="NCBI Taxonomy" id="33097"/>
    <lineage>
        <taxon>Eukaryota</taxon>
        <taxon>Viridiplantae</taxon>
        <taxon>Chlorophyta</taxon>
        <taxon>core chlorophytes</taxon>
        <taxon>Chlorophyceae</taxon>
        <taxon>CS clade</taxon>
        <taxon>Chlamydomonadales</taxon>
        <taxon>Volvocaceae</taxon>
        <taxon>Gonium</taxon>
    </lineage>
</organism>
<evidence type="ECO:0000313" key="6">
    <source>
        <dbReference type="EMBL" id="KXZ50046.1"/>
    </source>
</evidence>
<feature type="region of interest" description="Disordered" evidence="4">
    <location>
        <begin position="18"/>
        <end position="97"/>
    </location>
</feature>
<dbReference type="SMART" id="SM00220">
    <property type="entry name" value="S_TKc"/>
    <property type="match status" value="1"/>
</dbReference>
<dbReference type="PROSITE" id="PS50011">
    <property type="entry name" value="PROTEIN_KINASE_DOM"/>
    <property type="match status" value="1"/>
</dbReference>
<dbReference type="SUPFAM" id="SSF56112">
    <property type="entry name" value="Protein kinase-like (PK-like)"/>
    <property type="match status" value="1"/>
</dbReference>
<dbReference type="GO" id="GO:0005524">
    <property type="term" value="F:ATP binding"/>
    <property type="evidence" value="ECO:0007669"/>
    <property type="project" value="UniProtKB-KW"/>
</dbReference>
<dbReference type="InterPro" id="IPR008271">
    <property type="entry name" value="Ser/Thr_kinase_AS"/>
</dbReference>
<dbReference type="STRING" id="33097.A0A150GJR3"/>
<dbReference type="InterPro" id="IPR011009">
    <property type="entry name" value="Kinase-like_dom_sf"/>
</dbReference>
<dbReference type="EMBL" id="LSYV01000019">
    <property type="protein sequence ID" value="KXZ50046.1"/>
    <property type="molecule type" value="Genomic_DNA"/>
</dbReference>